<dbReference type="Pfam" id="PF07690">
    <property type="entry name" value="MFS_1"/>
    <property type="match status" value="1"/>
</dbReference>
<dbReference type="SUPFAM" id="SSF103473">
    <property type="entry name" value="MFS general substrate transporter"/>
    <property type="match status" value="1"/>
</dbReference>
<keyword evidence="7" id="KW-1185">Reference proteome</keyword>
<feature type="transmembrane region" description="Helical" evidence="4">
    <location>
        <begin position="213"/>
        <end position="236"/>
    </location>
</feature>
<organism evidence="6 7">
    <name type="scientific">Ramlibacter lithotrophicus</name>
    <dbReference type="NCBI Taxonomy" id="2606681"/>
    <lineage>
        <taxon>Bacteria</taxon>
        <taxon>Pseudomonadati</taxon>
        <taxon>Pseudomonadota</taxon>
        <taxon>Betaproteobacteria</taxon>
        <taxon>Burkholderiales</taxon>
        <taxon>Comamonadaceae</taxon>
        <taxon>Ramlibacter</taxon>
    </lineage>
</organism>
<dbReference type="InterPro" id="IPR011701">
    <property type="entry name" value="MFS"/>
</dbReference>
<dbReference type="Gene3D" id="1.20.1250.20">
    <property type="entry name" value="MFS general substrate transporter like domains"/>
    <property type="match status" value="2"/>
</dbReference>
<feature type="transmembrane region" description="Helical" evidence="4">
    <location>
        <begin position="156"/>
        <end position="176"/>
    </location>
</feature>
<feature type="transmembrane region" description="Helical" evidence="4">
    <location>
        <begin position="303"/>
        <end position="324"/>
    </location>
</feature>
<dbReference type="EMBL" id="VTOX01000001">
    <property type="protein sequence ID" value="NKE65006.1"/>
    <property type="molecule type" value="Genomic_DNA"/>
</dbReference>
<accession>A0A7X6I558</accession>
<feature type="transmembrane region" description="Helical" evidence="4">
    <location>
        <begin position="242"/>
        <end position="267"/>
    </location>
</feature>
<feature type="domain" description="Major facilitator superfamily (MFS) profile" evidence="5">
    <location>
        <begin position="7"/>
        <end position="394"/>
    </location>
</feature>
<evidence type="ECO:0000313" key="6">
    <source>
        <dbReference type="EMBL" id="NKE65006.1"/>
    </source>
</evidence>
<dbReference type="GO" id="GO:0022857">
    <property type="term" value="F:transmembrane transporter activity"/>
    <property type="evidence" value="ECO:0007669"/>
    <property type="project" value="InterPro"/>
</dbReference>
<comment type="caution">
    <text evidence="6">The sequence shown here is derived from an EMBL/GenBank/DDBJ whole genome shotgun (WGS) entry which is preliminary data.</text>
</comment>
<gene>
    <name evidence="6" type="ORF">RAMLITH_04170</name>
</gene>
<feature type="transmembrane region" description="Helical" evidence="4">
    <location>
        <begin position="336"/>
        <end position="358"/>
    </location>
</feature>
<dbReference type="AlphaFoldDB" id="A0A7X6I558"/>
<evidence type="ECO:0000256" key="3">
    <source>
        <dbReference type="ARBA" id="ARBA00023136"/>
    </source>
</evidence>
<feature type="transmembrane region" description="Helical" evidence="4">
    <location>
        <begin position="43"/>
        <end position="66"/>
    </location>
</feature>
<evidence type="ECO:0000256" key="1">
    <source>
        <dbReference type="ARBA" id="ARBA00022692"/>
    </source>
</evidence>
<keyword evidence="3 4" id="KW-0472">Membrane</keyword>
<evidence type="ECO:0000313" key="7">
    <source>
        <dbReference type="Proteomes" id="UP000521868"/>
    </source>
</evidence>
<feature type="transmembrane region" description="Helical" evidence="4">
    <location>
        <begin position="279"/>
        <end position="297"/>
    </location>
</feature>
<dbReference type="PROSITE" id="PS50850">
    <property type="entry name" value="MFS"/>
    <property type="match status" value="1"/>
</dbReference>
<protein>
    <submittedName>
        <fullName evidence="6">MFS transporter</fullName>
    </submittedName>
</protein>
<proteinExistence type="predicted"/>
<dbReference type="PANTHER" id="PTHR23527:SF1">
    <property type="entry name" value="BLL3282 PROTEIN"/>
    <property type="match status" value="1"/>
</dbReference>
<reference evidence="6 7" key="1">
    <citation type="journal article" date="2020" name="Nature">
        <title>Bacterial chemolithoautotrophy via manganese oxidation.</title>
        <authorList>
            <person name="Yu H."/>
            <person name="Leadbetter J.R."/>
        </authorList>
    </citation>
    <scope>NUCLEOTIDE SEQUENCE [LARGE SCALE GENOMIC DNA]</scope>
    <source>
        <strain evidence="6 7">RBP-1</strain>
    </source>
</reference>
<dbReference type="Proteomes" id="UP000521868">
    <property type="component" value="Unassembled WGS sequence"/>
</dbReference>
<evidence type="ECO:0000259" key="5">
    <source>
        <dbReference type="PROSITE" id="PS50850"/>
    </source>
</evidence>
<feature type="transmembrane region" description="Helical" evidence="4">
    <location>
        <begin position="78"/>
        <end position="107"/>
    </location>
</feature>
<keyword evidence="2 4" id="KW-1133">Transmembrane helix</keyword>
<feature type="transmembrane region" description="Helical" evidence="4">
    <location>
        <begin position="370"/>
        <end position="387"/>
    </location>
</feature>
<sequence length="397" mass="39677">MKGAWSVLGVTLAIQAMVAMALLTLPAMAPAVAQAVGISAVYIGIYVAVVYSGAIVASLAAGPAVARFGAIRVSQAGLLLCAAGLVLSMAGTPAAIATGAFLIGVGYGPVTPASSHLLALSTPPERMSLVFSIKQTGVPLGGALAGAIVPGLQHLVGWQGALVAVAAACLACAAVAQPLRAALDADRDPARPMVLGHLGRPISLALSHPGLRLLAGCSFVFSIAQLSLTTYLVTYLTDTLSYGLVAAGLALSVSQFGGIGGRVFWGWVSDRGLGARRTLALLAALMVVLSAATALLEPGMPDLLVLAILLLFGASAIGWNGVYLAEVARQAPPGQAGLATGGTLSITFLGVVLGPPLFGALSGLFGSYRAGFAALALPTALCLAALLRTRRDVQAGA</sequence>
<evidence type="ECO:0000256" key="4">
    <source>
        <dbReference type="SAM" id="Phobius"/>
    </source>
</evidence>
<dbReference type="InterPro" id="IPR020846">
    <property type="entry name" value="MFS_dom"/>
</dbReference>
<dbReference type="InterPro" id="IPR036259">
    <property type="entry name" value="MFS_trans_sf"/>
</dbReference>
<name>A0A7X6I558_9BURK</name>
<evidence type="ECO:0000256" key="2">
    <source>
        <dbReference type="ARBA" id="ARBA00022989"/>
    </source>
</evidence>
<dbReference type="RefSeq" id="WP_168106043.1">
    <property type="nucleotide sequence ID" value="NZ_VTOX01000001.1"/>
</dbReference>
<dbReference type="PANTHER" id="PTHR23527">
    <property type="entry name" value="BLL3282 PROTEIN"/>
    <property type="match status" value="1"/>
</dbReference>
<keyword evidence="1 4" id="KW-0812">Transmembrane</keyword>
<dbReference type="InterPro" id="IPR052952">
    <property type="entry name" value="MFS-Transporter"/>
</dbReference>